<keyword evidence="6 7" id="KW-0472">Membrane</keyword>
<dbReference type="GO" id="GO:0005886">
    <property type="term" value="C:plasma membrane"/>
    <property type="evidence" value="ECO:0007669"/>
    <property type="project" value="UniProtKB-SubCell"/>
</dbReference>
<dbReference type="GO" id="GO:0016787">
    <property type="term" value="F:hydrolase activity"/>
    <property type="evidence" value="ECO:0007669"/>
    <property type="project" value="UniProtKB-KW"/>
</dbReference>
<proteinExistence type="predicted"/>
<dbReference type="PANTHER" id="PTHR14969:SF62">
    <property type="entry name" value="DECAPRENYLPHOSPHORYL-5-PHOSPHORIBOSE PHOSPHATASE RV3807C-RELATED"/>
    <property type="match status" value="1"/>
</dbReference>
<accession>A0AAU8GUH6</accession>
<dbReference type="SMART" id="SM00014">
    <property type="entry name" value="acidPPc"/>
    <property type="match status" value="1"/>
</dbReference>
<dbReference type="InterPro" id="IPR000326">
    <property type="entry name" value="PAP2/HPO"/>
</dbReference>
<feature type="domain" description="Phosphatidic acid phosphatase type 2/haloperoxidase" evidence="8">
    <location>
        <begin position="80"/>
        <end position="189"/>
    </location>
</feature>
<evidence type="ECO:0000313" key="9">
    <source>
        <dbReference type="EMBL" id="XCH46204.1"/>
    </source>
</evidence>
<dbReference type="EMBL" id="CP144373">
    <property type="protein sequence ID" value="XCH46204.1"/>
    <property type="molecule type" value="Genomic_DNA"/>
</dbReference>
<keyword evidence="2" id="KW-1003">Cell membrane</keyword>
<feature type="transmembrane region" description="Helical" evidence="7">
    <location>
        <begin position="121"/>
        <end position="141"/>
    </location>
</feature>
<evidence type="ECO:0000256" key="5">
    <source>
        <dbReference type="ARBA" id="ARBA00022989"/>
    </source>
</evidence>
<keyword evidence="4" id="KW-0378">Hydrolase</keyword>
<keyword evidence="3 7" id="KW-0812">Transmembrane</keyword>
<dbReference type="PANTHER" id="PTHR14969">
    <property type="entry name" value="SPHINGOSINE-1-PHOSPHATE PHOSPHOHYDROLASE"/>
    <property type="match status" value="1"/>
</dbReference>
<evidence type="ECO:0000256" key="7">
    <source>
        <dbReference type="SAM" id="Phobius"/>
    </source>
</evidence>
<evidence type="ECO:0000256" key="3">
    <source>
        <dbReference type="ARBA" id="ARBA00022692"/>
    </source>
</evidence>
<protein>
    <submittedName>
        <fullName evidence="9">Phosphatase PAP2 family protein</fullName>
    </submittedName>
</protein>
<dbReference type="KEGG" id="taut:V4D30_07635"/>
<name>A0AAU8GUH6_9BACT</name>
<evidence type="ECO:0000256" key="1">
    <source>
        <dbReference type="ARBA" id="ARBA00004651"/>
    </source>
</evidence>
<keyword evidence="5 7" id="KW-1133">Transmembrane helix</keyword>
<feature type="transmembrane region" description="Helical" evidence="7">
    <location>
        <begin position="174"/>
        <end position="193"/>
    </location>
</feature>
<evidence type="ECO:0000256" key="2">
    <source>
        <dbReference type="ARBA" id="ARBA00022475"/>
    </source>
</evidence>
<comment type="subcellular location">
    <subcellularLocation>
        <location evidence="1">Cell membrane</location>
        <topology evidence="1">Multi-pass membrane protein</topology>
    </subcellularLocation>
</comment>
<dbReference type="SUPFAM" id="SSF48317">
    <property type="entry name" value="Acid phosphatase/Vanadium-dependent haloperoxidase"/>
    <property type="match status" value="1"/>
</dbReference>
<sequence>MQFLHSRVKILFLIVLFLIPLFIFAFDKDVMLFIKHFQKNHMNLNQFFEELDMIMDFVYKAAIIVISLFAIYSLFKKKEVGKSLSMGIIAVSIVIQIKHLIGRARPRLGFDTFFAGPSLNYLYSSFPSGHTTFAFMLATVFSHYYPKYRYLFYAFAIWVGFERVEDFAHFPSDVLAGAVLGAIIGRFVIFKLLPKTDQNRSI</sequence>
<feature type="transmembrane region" description="Helical" evidence="7">
    <location>
        <begin position="57"/>
        <end position="75"/>
    </location>
</feature>
<gene>
    <name evidence="9" type="ORF">V4D30_07635</name>
</gene>
<dbReference type="AlphaFoldDB" id="A0AAU8GUH6"/>
<dbReference type="RefSeq" id="WP_353683743.1">
    <property type="nucleotide sequence ID" value="NZ_CP144373.1"/>
</dbReference>
<organism evidence="9">
    <name type="scientific">Thermodesulfovibrio autotrophicus</name>
    <dbReference type="NCBI Taxonomy" id="3118333"/>
    <lineage>
        <taxon>Bacteria</taxon>
        <taxon>Pseudomonadati</taxon>
        <taxon>Nitrospirota</taxon>
        <taxon>Thermodesulfovibrionia</taxon>
        <taxon>Thermodesulfovibrionales</taxon>
        <taxon>Thermodesulfovibrionaceae</taxon>
        <taxon>Thermodesulfovibrio</taxon>
    </lineage>
</organism>
<dbReference type="Gene3D" id="1.20.144.10">
    <property type="entry name" value="Phosphatidic acid phosphatase type 2/haloperoxidase"/>
    <property type="match status" value="1"/>
</dbReference>
<evidence type="ECO:0000259" key="8">
    <source>
        <dbReference type="SMART" id="SM00014"/>
    </source>
</evidence>
<dbReference type="Pfam" id="PF01569">
    <property type="entry name" value="PAP2"/>
    <property type="match status" value="1"/>
</dbReference>
<dbReference type="InterPro" id="IPR036938">
    <property type="entry name" value="PAP2/HPO_sf"/>
</dbReference>
<evidence type="ECO:0000256" key="4">
    <source>
        <dbReference type="ARBA" id="ARBA00022801"/>
    </source>
</evidence>
<reference evidence="9" key="1">
    <citation type="submission" date="2024-01" db="EMBL/GenBank/DDBJ databases">
        <title>The first autotrophic representatives of the genus Thermodesulfovibrio.</title>
        <authorList>
            <person name="Maltseva A.I."/>
            <person name="Elcheninov A.G."/>
            <person name="Kublanov I.V."/>
            <person name="Lebedinsky A.V."/>
            <person name="Frolov E.N."/>
        </authorList>
    </citation>
    <scope>NUCLEOTIDE SEQUENCE</scope>
    <source>
        <strain evidence="9">3907-1M</strain>
    </source>
</reference>
<evidence type="ECO:0000256" key="6">
    <source>
        <dbReference type="ARBA" id="ARBA00023136"/>
    </source>
</evidence>